<dbReference type="RefSeq" id="WP_157392524.1">
    <property type="nucleotide sequence ID" value="NZ_WRPP01000011.1"/>
</dbReference>
<evidence type="ECO:0000313" key="3">
    <source>
        <dbReference type="EMBL" id="MVU82927.1"/>
    </source>
</evidence>
<feature type="transmembrane region" description="Helical" evidence="2">
    <location>
        <begin position="45"/>
        <end position="66"/>
    </location>
</feature>
<dbReference type="AlphaFoldDB" id="A0A7K1V8Q7"/>
<feature type="transmembrane region" description="Helical" evidence="2">
    <location>
        <begin position="146"/>
        <end position="166"/>
    </location>
</feature>
<sequence>MSYPTGGSGYNAPQPTPSSAPGYGSQPAGAPAAGSGSSPIAGKGLPFFLAVGVAALGVINFLMGFAPFEGFDLGGAGKADHSLFQFTGGGALVALLLLAGLLAGLSLLPKPSSNTALVAAASLAGFLAILFSSFDLGEGYSLKWGGWAILFLAFVQAVVAVVALLFEMEIIKAPEPKPAAPQGGYGQPQQPFSTTGPQSQFSAFGQQPQQPSYGQQPQQSSYGQQAGQPSYGQQAGQSSYGQQGYGQQPAGYGTGSQPTYGQQQPSYGQQPQQPSYGQQSPYGQQPQQPAGSADATQHFGGQAQRPAQPFGGEQSSDPAADATRAFRPGQDDK</sequence>
<dbReference type="Proteomes" id="UP000466794">
    <property type="component" value="Unassembled WGS sequence"/>
</dbReference>
<feature type="compositionally biased region" description="Low complexity" evidence="1">
    <location>
        <begin position="17"/>
        <end position="31"/>
    </location>
</feature>
<feature type="region of interest" description="Disordered" evidence="1">
    <location>
        <begin position="1"/>
        <end position="31"/>
    </location>
</feature>
<evidence type="ECO:0008006" key="5">
    <source>
        <dbReference type="Google" id="ProtNLM"/>
    </source>
</evidence>
<reference evidence="3 4" key="1">
    <citation type="submission" date="2019-12" db="EMBL/GenBank/DDBJ databases">
        <title>Nocardia sp. nov. ET3-3 isolated from soil.</title>
        <authorList>
            <person name="Kanchanasin P."/>
            <person name="Tanasupawat S."/>
            <person name="Yuki M."/>
            <person name="Kudo T."/>
        </authorList>
    </citation>
    <scope>NUCLEOTIDE SEQUENCE [LARGE SCALE GENOMIC DNA]</scope>
    <source>
        <strain evidence="3 4">ET3-3</strain>
    </source>
</reference>
<keyword evidence="2" id="KW-0812">Transmembrane</keyword>
<dbReference type="Pfam" id="PF17270">
    <property type="entry name" value="DUF5336"/>
    <property type="match status" value="1"/>
</dbReference>
<feature type="region of interest" description="Disordered" evidence="1">
    <location>
        <begin position="179"/>
        <end position="333"/>
    </location>
</feature>
<feature type="compositionally biased region" description="Low complexity" evidence="1">
    <location>
        <begin position="205"/>
        <end position="289"/>
    </location>
</feature>
<evidence type="ECO:0000256" key="2">
    <source>
        <dbReference type="SAM" id="Phobius"/>
    </source>
</evidence>
<proteinExistence type="predicted"/>
<evidence type="ECO:0000313" key="4">
    <source>
        <dbReference type="Proteomes" id="UP000466794"/>
    </source>
</evidence>
<dbReference type="EMBL" id="WRPP01000011">
    <property type="protein sequence ID" value="MVU82927.1"/>
    <property type="molecule type" value="Genomic_DNA"/>
</dbReference>
<feature type="compositionally biased region" description="Polar residues" evidence="1">
    <location>
        <begin position="192"/>
        <end position="204"/>
    </location>
</feature>
<gene>
    <name evidence="3" type="ORF">GPX89_37535</name>
</gene>
<feature type="transmembrane region" description="Helical" evidence="2">
    <location>
        <begin position="115"/>
        <end position="134"/>
    </location>
</feature>
<accession>A0A7K1V8Q7</accession>
<dbReference type="InterPro" id="IPR035166">
    <property type="entry name" value="DUF5336"/>
</dbReference>
<keyword evidence="2" id="KW-0472">Membrane</keyword>
<organism evidence="3 4">
    <name type="scientific">Nocardia terrae</name>
    <dbReference type="NCBI Taxonomy" id="2675851"/>
    <lineage>
        <taxon>Bacteria</taxon>
        <taxon>Bacillati</taxon>
        <taxon>Actinomycetota</taxon>
        <taxon>Actinomycetes</taxon>
        <taxon>Mycobacteriales</taxon>
        <taxon>Nocardiaceae</taxon>
        <taxon>Nocardia</taxon>
    </lineage>
</organism>
<comment type="caution">
    <text evidence="3">The sequence shown here is derived from an EMBL/GenBank/DDBJ whole genome shotgun (WGS) entry which is preliminary data.</text>
</comment>
<protein>
    <recommendedName>
        <fullName evidence="5">34 kDa antigenic protein</fullName>
    </recommendedName>
</protein>
<keyword evidence="2" id="KW-1133">Transmembrane helix</keyword>
<feature type="transmembrane region" description="Helical" evidence="2">
    <location>
        <begin position="86"/>
        <end position="108"/>
    </location>
</feature>
<evidence type="ECO:0000256" key="1">
    <source>
        <dbReference type="SAM" id="MobiDB-lite"/>
    </source>
</evidence>
<name>A0A7K1V8Q7_9NOCA</name>
<keyword evidence="4" id="KW-1185">Reference proteome</keyword>